<evidence type="ECO:0000313" key="4">
    <source>
        <dbReference type="Proteomes" id="UP001149821"/>
    </source>
</evidence>
<dbReference type="InterPro" id="IPR001173">
    <property type="entry name" value="Glyco_trans_2-like"/>
</dbReference>
<reference evidence="3" key="1">
    <citation type="submission" date="2021-12" db="EMBL/GenBank/DDBJ databases">
        <title>Enterovibrio ZSDZ35 sp. nov. and Enterovibrio ZSDZ42 sp. nov., isolated from coastal seawater in Qingdao.</title>
        <authorList>
            <person name="Zhang P."/>
        </authorList>
    </citation>
    <scope>NUCLEOTIDE SEQUENCE</scope>
    <source>
        <strain evidence="3">ZSDZ35</strain>
    </source>
</reference>
<accession>A0ABT5QNA9</accession>
<dbReference type="CDD" id="cd01635">
    <property type="entry name" value="Glycosyltransferase_GTB-type"/>
    <property type="match status" value="1"/>
</dbReference>
<dbReference type="SUPFAM" id="SSF53756">
    <property type="entry name" value="UDP-Glycosyltransferase/glycogen phosphorylase"/>
    <property type="match status" value="3"/>
</dbReference>
<dbReference type="EMBL" id="JAJUBB010000010">
    <property type="protein sequence ID" value="MDD1782473.1"/>
    <property type="molecule type" value="Genomic_DNA"/>
</dbReference>
<evidence type="ECO:0000259" key="1">
    <source>
        <dbReference type="Pfam" id="PF00534"/>
    </source>
</evidence>
<dbReference type="InterPro" id="IPR001296">
    <property type="entry name" value="Glyco_trans_1"/>
</dbReference>
<protein>
    <submittedName>
        <fullName evidence="3">Glycosyltransferase</fullName>
        <ecNumber evidence="3">2.4.-.-</ecNumber>
    </submittedName>
</protein>
<feature type="domain" description="Glycosyl transferase family 1" evidence="1">
    <location>
        <begin position="1544"/>
        <end position="1698"/>
    </location>
</feature>
<dbReference type="RefSeq" id="WP_274143109.1">
    <property type="nucleotide sequence ID" value="NZ_JAJUBB010000010.1"/>
</dbReference>
<sequence>MRLKHNEIKEYLFSISEEVSTNNIKAPCILHLLWSIYDVNFKNAFPIENDESKHYFLHWALVNISNTGVFYGNEIKHTLYTLNHKIDAQVLRQKITPLQLMIFNQREDLKSVFPKVTGEDAPRFWAWWIEHGFKEYGFDSPFDSFDENLAIADIVDFFDSIKIYNYLNQCYLEKIYESLHVNFRRDNESLTPFMILLWKARGDLNRQFEDIYFSSKKDYVNWWSEHGSSCYEKVFNISYDNATITAKNAEVPLKVDKNVAIIGHATGVLGLGEDARLISKSLESVGIPNKLYSSNSNANFSKEDNVNNVGILGEYEKGYYVNLFPIPANDIIDILMRFGLEPFYGAKYNICVVQWELEYFPKEYEIIKYLMDRVCSISTFAADAIGRTLKENVSVIPLPFNTEIKPIPSVNKCSPYTFYFAFDGNSFISRKNPLSVITSFQNAFTSNENVELVIKVMNSTCGDLWNECLRKASIDKRITIIDKMLSKQDYMTLVENIDCVVSLHRSEGFGRIIAESMLLEKPVIVSDYSGNTDYNSDENSFLVQGEMVPLFEGDYHLYQGNNWFEPSVTDASEKMQFVYNNQEIAKEKAKLAREVILTNYNFMTCGSKIRKVIEEMIIDESGLFDSEFYSSKYDVSENQLVHYVESGASKFLDPSEGFSTSYYVSEYPDVIQTGMNPLAHYILHGKAEGRRCNRTVFVPDSSHVPRKNDGMIFISHDATKTGAPLVVLDLCKEYAKKGEEFVVVLMAGGELQADFEKLAPVINLDIPLFNKDVYVPIEVMTLFSDLASKGYNQCIANSVLSGFLHEFLSVNCINTTYLVHEMPELIDDFNFTEAANNIANSNCGLIFSTNLAGELFCRNYAKKQRGYEVFPQGVSNSMIFKGDIVEAKSDILTAIGCTNPNAKIVLAAGLAQDRKGTDLFIEVAEACCKERDDIEFIWLGNKDKKYTDWYDDIYPSLEHKEHLHFIDFISDPSKFFGVSDVFLLTSREDPLPGVGLISLKNKLPLVMFEGTGGIQEYITIDNGKLIDKFDTTQMANTVIQIIDNGLDIVSNTDINTNEEYFDKVMTTIGYESSTKVSVVVPNYNYEQYLPERLNSIINQKHKVNEIIFLDDCSTDDSVEVAKQILSSSGISYQIVENQVNTGVYRQWLRGLKLAKNDLVWIAEADDFADDDFLESLVFMFDTHEKLGLAYSQSTIVDESGKIVSENVRFHTDAIDEDKWNVSYVNEGSREIESALVYRNTIPNVSSCLINKNYLEGIDVELLKYKYCGDWYLYSYILNKSNIGFCHRSLNHFRKHSSNVTTTNTYRAEYLNEVLNIKNYIYSIATVSKRMHDKMKNIFETDFVNANPNKNDIKHNIDRELSDLEKQMTKTLSLVTFNKEFGGSEVMWYDLACSLESSSLSLSVLCPYGLLDSRKKHTLRSKGVEVLETNSLSVEDLASLCPTYVLFSIGDHNDGGEYFEYCKDNKIDYVIINQLVKEDMWITDSSQLKLIFDGYKNAKKTFFTCNNNIDIFNAKMGEKLTNSEVHFNPISIKRDDYVDYPEVVKDYHLAFPGRLLTIHKGQDLLLKVLSDKKWKDRNLVVNFYGIGPDELSLKALADEYNLSNVNFCGYLSDVRKIWEYNHAFILTSHMEGIPIVLLGAMFAGRTAIVTDVGGNKEMLKDNLTGFIAESPTVESIDAALERAWDMRGSWKVMGQNARKDVVSLYPANPIEYFKETLEKALKW</sequence>
<evidence type="ECO:0000313" key="3">
    <source>
        <dbReference type="EMBL" id="MDD1782473.1"/>
    </source>
</evidence>
<dbReference type="Pfam" id="PF00534">
    <property type="entry name" value="Glycos_transf_1"/>
    <property type="match status" value="3"/>
</dbReference>
<dbReference type="Proteomes" id="UP001149821">
    <property type="component" value="Unassembled WGS sequence"/>
</dbReference>
<feature type="domain" description="Glycosyltransferase 2-like" evidence="2">
    <location>
        <begin position="1077"/>
        <end position="1220"/>
    </location>
</feature>
<feature type="domain" description="Glycosyl transferase family 1" evidence="1">
    <location>
        <begin position="900"/>
        <end position="1045"/>
    </location>
</feature>
<keyword evidence="3" id="KW-0808">Transferase</keyword>
<dbReference type="Gene3D" id="3.90.550.10">
    <property type="entry name" value="Spore Coat Polysaccharide Biosynthesis Protein SpsA, Chain A"/>
    <property type="match status" value="1"/>
</dbReference>
<proteinExistence type="predicted"/>
<feature type="domain" description="Glycosyl transferase family 1" evidence="1">
    <location>
        <begin position="470"/>
        <end position="542"/>
    </location>
</feature>
<dbReference type="SUPFAM" id="SSF53448">
    <property type="entry name" value="Nucleotide-diphospho-sugar transferases"/>
    <property type="match status" value="1"/>
</dbReference>
<dbReference type="InterPro" id="IPR029044">
    <property type="entry name" value="Nucleotide-diphossugar_trans"/>
</dbReference>
<organism evidence="3 4">
    <name type="scientific">Enterovibrio qingdaonensis</name>
    <dbReference type="NCBI Taxonomy" id="2899818"/>
    <lineage>
        <taxon>Bacteria</taxon>
        <taxon>Pseudomonadati</taxon>
        <taxon>Pseudomonadota</taxon>
        <taxon>Gammaproteobacteria</taxon>
        <taxon>Vibrionales</taxon>
        <taxon>Vibrionaceae</taxon>
        <taxon>Enterovibrio</taxon>
    </lineage>
</organism>
<comment type="caution">
    <text evidence="3">The sequence shown here is derived from an EMBL/GenBank/DDBJ whole genome shotgun (WGS) entry which is preliminary data.</text>
</comment>
<gene>
    <name evidence="3" type="ORF">LRP49_14975</name>
</gene>
<dbReference type="EC" id="2.4.-.-" evidence="3"/>
<dbReference type="GO" id="GO:0016757">
    <property type="term" value="F:glycosyltransferase activity"/>
    <property type="evidence" value="ECO:0007669"/>
    <property type="project" value="UniProtKB-KW"/>
</dbReference>
<dbReference type="PANTHER" id="PTHR12526">
    <property type="entry name" value="GLYCOSYLTRANSFERASE"/>
    <property type="match status" value="1"/>
</dbReference>
<dbReference type="PANTHER" id="PTHR12526:SF638">
    <property type="entry name" value="SPORE COAT PROTEIN SA"/>
    <property type="match status" value="1"/>
</dbReference>
<evidence type="ECO:0000259" key="2">
    <source>
        <dbReference type="Pfam" id="PF00535"/>
    </source>
</evidence>
<dbReference type="Gene3D" id="3.40.50.2000">
    <property type="entry name" value="Glycogen Phosphorylase B"/>
    <property type="match status" value="3"/>
</dbReference>
<dbReference type="Pfam" id="PF00535">
    <property type="entry name" value="Glycos_transf_2"/>
    <property type="match status" value="1"/>
</dbReference>
<name>A0ABT5QNA9_9GAMM</name>
<keyword evidence="4" id="KW-1185">Reference proteome</keyword>
<keyword evidence="3" id="KW-0328">Glycosyltransferase</keyword>